<dbReference type="InterPro" id="IPR006195">
    <property type="entry name" value="aa-tRNA-synth_II"/>
</dbReference>
<evidence type="ECO:0000313" key="10">
    <source>
        <dbReference type="EMBL" id="CCV66604.1"/>
    </source>
</evidence>
<dbReference type="Pfam" id="PF03590">
    <property type="entry name" value="AsnA"/>
    <property type="match status" value="1"/>
</dbReference>
<evidence type="ECO:0000313" key="11">
    <source>
        <dbReference type="Proteomes" id="UP000032737"/>
    </source>
</evidence>
<keyword evidence="11" id="KW-1185">Reference proteome</keyword>
<dbReference type="NCBIfam" id="TIGR00669">
    <property type="entry name" value="asnA"/>
    <property type="match status" value="1"/>
</dbReference>
<dbReference type="GO" id="GO:0004071">
    <property type="term" value="F:aspartate-ammonia ligase activity"/>
    <property type="evidence" value="ECO:0007669"/>
    <property type="project" value="UniProtKB-UniRule"/>
</dbReference>
<dbReference type="KEGG" id="abra:BN85315830"/>
<evidence type="ECO:0000256" key="7">
    <source>
        <dbReference type="HAMAP-Rule" id="MF_00555"/>
    </source>
</evidence>
<comment type="catalytic activity">
    <reaction evidence="7">
        <text>L-aspartate + NH4(+) + ATP = L-asparagine + AMP + diphosphate + H(+)</text>
        <dbReference type="Rhea" id="RHEA:11372"/>
        <dbReference type="ChEBI" id="CHEBI:15378"/>
        <dbReference type="ChEBI" id="CHEBI:28938"/>
        <dbReference type="ChEBI" id="CHEBI:29991"/>
        <dbReference type="ChEBI" id="CHEBI:30616"/>
        <dbReference type="ChEBI" id="CHEBI:33019"/>
        <dbReference type="ChEBI" id="CHEBI:58048"/>
        <dbReference type="ChEBI" id="CHEBI:456215"/>
        <dbReference type="EC" id="6.3.1.1"/>
    </reaction>
</comment>
<keyword evidence="5 7" id="KW-0067">ATP-binding</keyword>
<dbReference type="PROSITE" id="PS50862">
    <property type="entry name" value="AA_TRNA_LIGASE_II"/>
    <property type="match status" value="1"/>
</dbReference>
<proteinExistence type="inferred from homology"/>
<dbReference type="STRING" id="61635.BN85315830"/>
<dbReference type="EC" id="6.3.1.1" evidence="7 8"/>
<gene>
    <name evidence="7 10" type="primary">asnA</name>
    <name evidence="10" type="ORF">BN85315830</name>
</gene>
<dbReference type="InterPro" id="IPR045864">
    <property type="entry name" value="aa-tRNA-synth_II/BPL/LPL"/>
</dbReference>
<dbReference type="GO" id="GO:0005524">
    <property type="term" value="F:ATP binding"/>
    <property type="evidence" value="ECO:0007669"/>
    <property type="project" value="UniProtKB-UniRule"/>
</dbReference>
<dbReference type="UniPathway" id="UPA00134">
    <property type="reaction ID" value="UER00194"/>
</dbReference>
<accession>U4KTF6</accession>
<dbReference type="HOGENOM" id="CLU_071543_0_0_14"/>
<dbReference type="Gene3D" id="3.30.930.10">
    <property type="entry name" value="Bira Bifunctional Protein, Domain 2"/>
    <property type="match status" value="1"/>
</dbReference>
<dbReference type="PANTHER" id="PTHR30073">
    <property type="entry name" value="ASPARTATE--AMMONIA LIGASE"/>
    <property type="match status" value="1"/>
</dbReference>
<name>U4KTF6_9MOLU</name>
<keyword evidence="1 7" id="KW-0963">Cytoplasm</keyword>
<keyword evidence="3 7" id="KW-0028">Amino-acid biosynthesis</keyword>
<sequence>MYQSKLSLMQTEDAIKAIKDLFEKELSKALKLKRISSPLIVDKDSGINDYLNGAEPPVGFSFQEQTLEIVQSLAKWKRMALNRYGFSYDEGLYTDMNALRPNEVLSPIHSIYVDQWDWEKIISKEERQEAFLISVVKRIYEALKQVEDEINKRYAKLTKKLPESIYFISSEALLMRYPTQTPKEREYLITKEKGAVFITQIGGLLSNNEAHDGRSPDYDDWSLNGDLLVYHEPLDIALELSSMGIRVDDQALLSQLELRGNLERLNYPYHQAIINKTLPLTIGGGIGQSRLCLFYLEKRHIGEVQASHWPEEMKENLAKENVYLL</sequence>
<comment type="pathway">
    <text evidence="7">Amino-acid biosynthesis; L-asparagine biosynthesis; L-asparagine from L-aspartate (ammonia route): step 1/1.</text>
</comment>
<dbReference type="PANTHER" id="PTHR30073:SF5">
    <property type="entry name" value="ASPARTATE--AMMONIA LIGASE"/>
    <property type="match status" value="1"/>
</dbReference>
<evidence type="ECO:0000256" key="8">
    <source>
        <dbReference type="NCBIfam" id="TIGR00669"/>
    </source>
</evidence>
<evidence type="ECO:0000259" key="9">
    <source>
        <dbReference type="PROSITE" id="PS50862"/>
    </source>
</evidence>
<reference evidence="10 11" key="1">
    <citation type="journal article" date="2013" name="J. Mol. Microbiol. Biotechnol.">
        <title>Analysis of the Complete Genomes of Acholeplasma brassicae , A. palmae and A. laidlawii and Their Comparison to the Obligate Parasites from ' Candidatus Phytoplasma'.</title>
        <authorList>
            <person name="Kube M."/>
            <person name="Siewert C."/>
            <person name="Migdoll A.M."/>
            <person name="Duduk B."/>
            <person name="Holz S."/>
            <person name="Rabus R."/>
            <person name="Seemuller E."/>
            <person name="Mitrovic J."/>
            <person name="Muller I."/>
            <person name="Buttner C."/>
            <person name="Reinhardt R."/>
        </authorList>
    </citation>
    <scope>NUCLEOTIDE SEQUENCE [LARGE SCALE GENOMIC DNA]</scope>
    <source>
        <strain evidence="11">0502</strain>
    </source>
</reference>
<dbReference type="SUPFAM" id="SSF55681">
    <property type="entry name" value="Class II aaRS and biotin synthetases"/>
    <property type="match status" value="1"/>
</dbReference>
<dbReference type="GO" id="GO:0005829">
    <property type="term" value="C:cytosol"/>
    <property type="evidence" value="ECO:0007669"/>
    <property type="project" value="TreeGrafter"/>
</dbReference>
<keyword evidence="4 7" id="KW-0547">Nucleotide-binding</keyword>
<feature type="domain" description="Aminoacyl-transfer RNA synthetases class-II family profile" evidence="9">
    <location>
        <begin position="16"/>
        <end position="310"/>
    </location>
</feature>
<protein>
    <recommendedName>
        <fullName evidence="7 8">Aspartate--ammonia ligase</fullName>
        <ecNumber evidence="7 8">6.3.1.1</ecNumber>
    </recommendedName>
    <alternativeName>
        <fullName evidence="7">Asparagine synthetase A</fullName>
    </alternativeName>
</protein>
<dbReference type="RefSeq" id="WP_030005456.1">
    <property type="nucleotide sequence ID" value="NC_022549.1"/>
</dbReference>
<evidence type="ECO:0000256" key="4">
    <source>
        <dbReference type="ARBA" id="ARBA00022741"/>
    </source>
</evidence>
<comment type="subcellular location">
    <subcellularLocation>
        <location evidence="7">Cytoplasm</location>
    </subcellularLocation>
</comment>
<dbReference type="PIRSF" id="PIRSF001555">
    <property type="entry name" value="Asp_ammon_ligase"/>
    <property type="match status" value="1"/>
</dbReference>
<evidence type="ECO:0000256" key="2">
    <source>
        <dbReference type="ARBA" id="ARBA00022598"/>
    </source>
</evidence>
<evidence type="ECO:0000256" key="1">
    <source>
        <dbReference type="ARBA" id="ARBA00022490"/>
    </source>
</evidence>
<dbReference type="Proteomes" id="UP000032737">
    <property type="component" value="Chromosome"/>
</dbReference>
<dbReference type="EMBL" id="FO681348">
    <property type="protein sequence ID" value="CCV66604.1"/>
    <property type="molecule type" value="Genomic_DNA"/>
</dbReference>
<keyword evidence="6 7" id="KW-0061">Asparagine biosynthesis</keyword>
<dbReference type="HAMAP" id="MF_00555">
    <property type="entry name" value="AsnA"/>
    <property type="match status" value="1"/>
</dbReference>
<evidence type="ECO:0000256" key="5">
    <source>
        <dbReference type="ARBA" id="ARBA00022840"/>
    </source>
</evidence>
<dbReference type="GO" id="GO:0070981">
    <property type="term" value="P:L-asparagine biosynthetic process"/>
    <property type="evidence" value="ECO:0007669"/>
    <property type="project" value="UniProtKB-UniRule"/>
</dbReference>
<keyword evidence="2 7" id="KW-0436">Ligase</keyword>
<evidence type="ECO:0000256" key="6">
    <source>
        <dbReference type="ARBA" id="ARBA00022888"/>
    </source>
</evidence>
<dbReference type="AlphaFoldDB" id="U4KTF6"/>
<dbReference type="OrthoDB" id="9766088at2"/>
<comment type="similarity">
    <text evidence="7">Belongs to the class-II aminoacyl-tRNA synthetase family. AsnA subfamily.</text>
</comment>
<organism evidence="10 11">
    <name type="scientific">Acholeplasma brassicae</name>
    <dbReference type="NCBI Taxonomy" id="61635"/>
    <lineage>
        <taxon>Bacteria</taxon>
        <taxon>Bacillati</taxon>
        <taxon>Mycoplasmatota</taxon>
        <taxon>Mollicutes</taxon>
        <taxon>Acholeplasmatales</taxon>
        <taxon>Acholeplasmataceae</taxon>
        <taxon>Acholeplasma</taxon>
    </lineage>
</organism>
<evidence type="ECO:0000256" key="3">
    <source>
        <dbReference type="ARBA" id="ARBA00022605"/>
    </source>
</evidence>
<dbReference type="InterPro" id="IPR004618">
    <property type="entry name" value="AsnA"/>
</dbReference>